<evidence type="ECO:0000259" key="10">
    <source>
        <dbReference type="PROSITE" id="PS50222"/>
    </source>
</evidence>
<evidence type="ECO:0000256" key="7">
    <source>
        <dbReference type="ARBA" id="ARBA00023157"/>
    </source>
</evidence>
<dbReference type="PROSITE" id="PS50222">
    <property type="entry name" value="EF_HAND_2"/>
    <property type="match status" value="1"/>
</dbReference>
<dbReference type="InterPro" id="IPR002350">
    <property type="entry name" value="Kazal_dom"/>
</dbReference>
<dbReference type="InterPro" id="IPR015369">
    <property type="entry name" value="Follistatin/Osteonectin_EGF"/>
</dbReference>
<keyword evidence="8" id="KW-0325">Glycoprotein</keyword>
<feature type="region of interest" description="Disordered" evidence="9">
    <location>
        <begin position="309"/>
        <end position="354"/>
    </location>
</feature>
<keyword evidence="5" id="KW-0732">Signal</keyword>
<comment type="subcellular location">
    <subcellularLocation>
        <location evidence="1">Secreted</location>
        <location evidence="1">Extracellular space</location>
        <location evidence="1">Extracellular matrix</location>
    </subcellularLocation>
</comment>
<evidence type="ECO:0000256" key="8">
    <source>
        <dbReference type="ARBA" id="ARBA00023180"/>
    </source>
</evidence>
<keyword evidence="7" id="KW-1015">Disulfide bond</keyword>
<sequence>MNDKQQALYPFNSKSKTQHILLDTATDFTTNAQLYVSTKKHLPKRDEKHSQVPNRQQYLTVKSKPEKNVIQSSGPLKQYHHVSKKTSHCLWQTREEIESKHHGKHHVLHKNSHKIKEKEVMTEEADQPQVPKNKDQDDGQLNSERNADTNKEDREFQATDDRDTNIAVLLNEEELIDLLKKGATEEEVERKELEVDKDKDPPAEVVEISQEEEAEGEEKKEDGKLETGEVVTIKREVKEDSMKDEVHGEVENMSKKNKKEESVSKMADRDELVTLLDETEGSTESDLPVNLDYAADSGIIQPLQQISAKTKPHANYAQPSSKDVTEKEQLAVDEDYEHDMQNTEAAISEEVSDLDKLQVLKNAQDLQAKAKEITEDVKPQEKKRSRELDSGSRVAGKEEEERSKDDDVSHTKKKTRKQKKNQRARKHTPQSEEAQTELSQRDRQESEISSSSDNRVHKAKRRGAGKWSPLVGMNPVQIRATMDLYPGSRPSLSRGVHRPDAAAGPCDSFRCKRGKTCKLDADNKPGCVCQEPSQCPPSVNEFDHVCGTDNKTYHTSCELFATKCNLEGTKRGPKLHLDYTGPCKLIPSCVDTELVQFPLRMRDWLKNVLLQLYELDTTSPGFLTPKQHFRVRKLFESERRLHAGDHSVELLAQDFEKNYNLYIYPVHWQFAQLDQHPSDRFLSHSELAPLRVPLVPMEHCTSRFFQECDTDKDKQVSFEEWISCFGIRNEDMDVNLIF</sequence>
<dbReference type="Proteomes" id="UP000693946">
    <property type="component" value="Linkage Group LG18"/>
</dbReference>
<dbReference type="InterPro" id="IPR018247">
    <property type="entry name" value="EF_Hand_1_Ca_BS"/>
</dbReference>
<evidence type="ECO:0000256" key="6">
    <source>
        <dbReference type="ARBA" id="ARBA00022837"/>
    </source>
</evidence>
<keyword evidence="4" id="KW-0272">Extracellular matrix</keyword>
<proteinExistence type="inferred from homology"/>
<keyword evidence="13" id="KW-1185">Reference proteome</keyword>
<feature type="compositionally biased region" description="Basic and acidic residues" evidence="9">
    <location>
        <begin position="369"/>
        <end position="410"/>
    </location>
</feature>
<dbReference type="GO" id="GO:0005509">
    <property type="term" value="F:calcium ion binding"/>
    <property type="evidence" value="ECO:0007669"/>
    <property type="project" value="InterPro"/>
</dbReference>
<dbReference type="PROSITE" id="PS51465">
    <property type="entry name" value="KAZAL_2"/>
    <property type="match status" value="1"/>
</dbReference>
<feature type="domain" description="Kazal-like" evidence="11">
    <location>
        <begin position="528"/>
        <end position="585"/>
    </location>
</feature>
<dbReference type="Pfam" id="PF09289">
    <property type="entry name" value="FOLN"/>
    <property type="match status" value="1"/>
</dbReference>
<feature type="region of interest" description="Disordered" evidence="9">
    <location>
        <begin position="369"/>
        <end position="470"/>
    </location>
</feature>
<dbReference type="EMBL" id="JAGKHQ010000010">
    <property type="protein sequence ID" value="KAG7507826.1"/>
    <property type="molecule type" value="Genomic_DNA"/>
</dbReference>
<evidence type="ECO:0000256" key="4">
    <source>
        <dbReference type="ARBA" id="ARBA00022530"/>
    </source>
</evidence>
<dbReference type="GO" id="GO:0005518">
    <property type="term" value="F:collagen binding"/>
    <property type="evidence" value="ECO:0007669"/>
    <property type="project" value="TreeGrafter"/>
</dbReference>
<dbReference type="PROSITE" id="PS00613">
    <property type="entry name" value="OSTEONECTIN_2"/>
    <property type="match status" value="1"/>
</dbReference>
<gene>
    <name evidence="12" type="ORF">JOB18_045842</name>
</gene>
<evidence type="ECO:0000313" key="13">
    <source>
        <dbReference type="Proteomes" id="UP000693946"/>
    </source>
</evidence>
<evidence type="ECO:0000256" key="1">
    <source>
        <dbReference type="ARBA" id="ARBA00004498"/>
    </source>
</evidence>
<dbReference type="Pfam" id="PF07648">
    <property type="entry name" value="Kazal_2"/>
    <property type="match status" value="1"/>
</dbReference>
<feature type="compositionally biased region" description="Basic and acidic residues" evidence="9">
    <location>
        <begin position="181"/>
        <end position="202"/>
    </location>
</feature>
<organism evidence="12 13">
    <name type="scientific">Solea senegalensis</name>
    <name type="common">Senegalese sole</name>
    <dbReference type="NCBI Taxonomy" id="28829"/>
    <lineage>
        <taxon>Eukaryota</taxon>
        <taxon>Metazoa</taxon>
        <taxon>Chordata</taxon>
        <taxon>Craniata</taxon>
        <taxon>Vertebrata</taxon>
        <taxon>Euteleostomi</taxon>
        <taxon>Actinopterygii</taxon>
        <taxon>Neopterygii</taxon>
        <taxon>Teleostei</taxon>
        <taxon>Neoteleostei</taxon>
        <taxon>Acanthomorphata</taxon>
        <taxon>Carangaria</taxon>
        <taxon>Pleuronectiformes</taxon>
        <taxon>Pleuronectoidei</taxon>
        <taxon>Soleidae</taxon>
        <taxon>Solea</taxon>
    </lineage>
</organism>
<feature type="compositionally biased region" description="Basic residues" evidence="9">
    <location>
        <begin position="101"/>
        <end position="113"/>
    </location>
</feature>
<dbReference type="InterPro" id="IPR002048">
    <property type="entry name" value="EF_hand_dom"/>
</dbReference>
<feature type="region of interest" description="Disordered" evidence="9">
    <location>
        <begin position="181"/>
        <end position="266"/>
    </location>
</feature>
<comment type="similarity">
    <text evidence="2">Belongs to the SPARC family.</text>
</comment>
<evidence type="ECO:0000256" key="3">
    <source>
        <dbReference type="ARBA" id="ARBA00022525"/>
    </source>
</evidence>
<feature type="compositionally biased region" description="Basic and acidic residues" evidence="9">
    <location>
        <begin position="145"/>
        <end position="160"/>
    </location>
</feature>
<feature type="domain" description="EF-hand" evidence="10">
    <location>
        <begin position="696"/>
        <end position="731"/>
    </location>
</feature>
<dbReference type="PROSITE" id="PS00612">
    <property type="entry name" value="OSTEONECTIN_1"/>
    <property type="match status" value="1"/>
</dbReference>
<dbReference type="FunFam" id="1.10.238.10:FF:000068">
    <property type="entry name" value="SPARC isoform 1"/>
    <property type="match status" value="1"/>
</dbReference>
<dbReference type="InterPro" id="IPR001999">
    <property type="entry name" value="Osteonectin_CS"/>
</dbReference>
<protein>
    <submittedName>
        <fullName evidence="12">SPARC 1</fullName>
    </submittedName>
</protein>
<dbReference type="PANTHER" id="PTHR13866">
    <property type="entry name" value="SPARC OSTEONECTIN"/>
    <property type="match status" value="1"/>
</dbReference>
<dbReference type="SMART" id="SM00274">
    <property type="entry name" value="FOLN"/>
    <property type="match status" value="1"/>
</dbReference>
<reference evidence="12 13" key="1">
    <citation type="journal article" date="2021" name="Sci. Rep.">
        <title>Chromosome anchoring in Senegalese sole (Solea senegalensis) reveals sex-associated markers and genome rearrangements in flatfish.</title>
        <authorList>
            <person name="Guerrero-Cozar I."/>
            <person name="Gomez-Garrido J."/>
            <person name="Berbel C."/>
            <person name="Martinez-Blanch J.F."/>
            <person name="Alioto T."/>
            <person name="Claros M.G."/>
            <person name="Gagnaire P.A."/>
            <person name="Manchado M."/>
        </authorList>
    </citation>
    <scope>NUCLEOTIDE SEQUENCE [LARGE SCALE GENOMIC DNA]</scope>
    <source>
        <strain evidence="12">Sse05_10M</strain>
    </source>
</reference>
<keyword evidence="3" id="KW-0964">Secreted</keyword>
<evidence type="ECO:0000313" key="12">
    <source>
        <dbReference type="EMBL" id="KAG7507826.1"/>
    </source>
</evidence>
<dbReference type="PROSITE" id="PS00018">
    <property type="entry name" value="EF_HAND_1"/>
    <property type="match status" value="1"/>
</dbReference>
<dbReference type="GO" id="GO:0050840">
    <property type="term" value="F:extracellular matrix binding"/>
    <property type="evidence" value="ECO:0007669"/>
    <property type="project" value="TreeGrafter"/>
</dbReference>
<dbReference type="PANTHER" id="PTHR13866:SF25">
    <property type="entry name" value="SPARC-LIKE 1"/>
    <property type="match status" value="1"/>
</dbReference>
<dbReference type="Pfam" id="PF10591">
    <property type="entry name" value="SPARC_Ca_bdg"/>
    <property type="match status" value="1"/>
</dbReference>
<evidence type="ECO:0000259" key="11">
    <source>
        <dbReference type="PROSITE" id="PS51465"/>
    </source>
</evidence>
<feature type="region of interest" description="Disordered" evidence="9">
    <location>
        <begin position="99"/>
        <end position="160"/>
    </location>
</feature>
<evidence type="ECO:0000256" key="2">
    <source>
        <dbReference type="ARBA" id="ARBA00006404"/>
    </source>
</evidence>
<feature type="compositionally biased region" description="Basic and acidic residues" evidence="9">
    <location>
        <begin position="217"/>
        <end position="266"/>
    </location>
</feature>
<evidence type="ECO:0000256" key="5">
    <source>
        <dbReference type="ARBA" id="ARBA00022729"/>
    </source>
</evidence>
<comment type="caution">
    <text evidence="12">The sequence shown here is derived from an EMBL/GenBank/DDBJ whole genome shotgun (WGS) entry which is preliminary data.</text>
</comment>
<feature type="compositionally biased region" description="Basic residues" evidence="9">
    <location>
        <begin position="411"/>
        <end position="428"/>
    </location>
</feature>
<evidence type="ECO:0000256" key="9">
    <source>
        <dbReference type="SAM" id="MobiDB-lite"/>
    </source>
</evidence>
<dbReference type="SMART" id="SM00280">
    <property type="entry name" value="KAZAL"/>
    <property type="match status" value="1"/>
</dbReference>
<accession>A0AAV6RVJ9</accession>
<keyword evidence="6" id="KW-0106">Calcium</keyword>
<dbReference type="FunFam" id="3.30.60.30:FF:000004">
    <property type="entry name" value="SPARC isoform 1"/>
    <property type="match status" value="1"/>
</dbReference>
<dbReference type="GO" id="GO:0005615">
    <property type="term" value="C:extracellular space"/>
    <property type="evidence" value="ECO:0007669"/>
    <property type="project" value="InterPro"/>
</dbReference>
<dbReference type="AlphaFoldDB" id="A0AAV6RVJ9"/>
<name>A0AAV6RVJ9_SOLSE</name>
<dbReference type="InterPro" id="IPR003645">
    <property type="entry name" value="Fol_N"/>
</dbReference>
<dbReference type="InterPro" id="IPR019577">
    <property type="entry name" value="SPARC/Testican_Ca-bd-dom"/>
</dbReference>